<evidence type="ECO:0000313" key="1">
    <source>
        <dbReference type="EMBL" id="GBH16165.1"/>
    </source>
</evidence>
<evidence type="ECO:0000313" key="2">
    <source>
        <dbReference type="Proteomes" id="UP000248291"/>
    </source>
</evidence>
<gene>
    <name evidence="1" type="ORF">KPSA3_02105</name>
</gene>
<dbReference type="GO" id="GO:0008168">
    <property type="term" value="F:methyltransferase activity"/>
    <property type="evidence" value="ECO:0007669"/>
    <property type="project" value="UniProtKB-KW"/>
</dbReference>
<comment type="caution">
    <text evidence="1">The sequence shown here is derived from an EMBL/GenBank/DDBJ whole genome shotgun (WGS) entry which is preliminary data.</text>
</comment>
<protein>
    <submittedName>
        <fullName evidence="1">SAM-dependent methyltransferase</fullName>
    </submittedName>
</protein>
<sequence length="103" mass="11965">MELTPEETLLVQQHRAGQAQRRRADVFTLAILQAALDYERWQQNSGRSDTYSEFTSEFGYDQSDSRLMYEAVKDLREGARNVAQGVFLQFYLPTDEPPRSTDR</sequence>
<dbReference type="AlphaFoldDB" id="A0AAN4Q3N5"/>
<accession>A0AAN4Q3N5</accession>
<organism evidence="1 2">
    <name type="scientific">Pseudomonas syringae pv. actinidiae</name>
    <dbReference type="NCBI Taxonomy" id="103796"/>
    <lineage>
        <taxon>Bacteria</taxon>
        <taxon>Pseudomonadati</taxon>
        <taxon>Pseudomonadota</taxon>
        <taxon>Gammaproteobacteria</taxon>
        <taxon>Pseudomonadales</taxon>
        <taxon>Pseudomonadaceae</taxon>
        <taxon>Pseudomonas</taxon>
        <taxon>Pseudomonas syringae</taxon>
    </lineage>
</organism>
<reference evidence="1 2" key="1">
    <citation type="submission" date="2018-04" db="EMBL/GenBank/DDBJ databases">
        <title>Draft genome sequence of Pseudomonas syringae pv. actinidiae biovar 3 strains isolated from kiwifruit in Kagawa prefecture.</title>
        <authorList>
            <person name="Tabuchi M."/>
            <person name="Saito M."/>
            <person name="Fujiwara S."/>
            <person name="Sasa N."/>
            <person name="Akimitsu K."/>
            <person name="Gomi K."/>
            <person name="Konishi-Sugita S."/>
            <person name="Hamano K."/>
            <person name="Kataoka I."/>
        </authorList>
    </citation>
    <scope>NUCLEOTIDE SEQUENCE [LARGE SCALE GENOMIC DNA]</scope>
    <source>
        <strain evidence="1 2">MAFF212211</strain>
    </source>
</reference>
<dbReference type="EMBL" id="BGKA01000073">
    <property type="protein sequence ID" value="GBH16165.1"/>
    <property type="molecule type" value="Genomic_DNA"/>
</dbReference>
<proteinExistence type="predicted"/>
<keyword evidence="1" id="KW-0808">Transferase</keyword>
<keyword evidence="1" id="KW-0489">Methyltransferase</keyword>
<dbReference type="RefSeq" id="WP_017685160.1">
    <property type="nucleotide sequence ID" value="NZ_BGKA01000073.1"/>
</dbReference>
<name>A0AAN4Q3N5_PSESF</name>
<dbReference type="Proteomes" id="UP000248291">
    <property type="component" value="Unassembled WGS sequence"/>
</dbReference>
<dbReference type="GO" id="GO:0032259">
    <property type="term" value="P:methylation"/>
    <property type="evidence" value="ECO:0007669"/>
    <property type="project" value="UniProtKB-KW"/>
</dbReference>